<evidence type="ECO:0000313" key="1">
    <source>
        <dbReference type="EMBL" id="JAD67193.1"/>
    </source>
</evidence>
<reference evidence="1" key="2">
    <citation type="journal article" date="2015" name="Data Brief">
        <title>Shoot transcriptome of the giant reed, Arundo donax.</title>
        <authorList>
            <person name="Barrero R.A."/>
            <person name="Guerrero F.D."/>
            <person name="Moolhuijzen P."/>
            <person name="Goolsby J.A."/>
            <person name="Tidwell J."/>
            <person name="Bellgard S.E."/>
            <person name="Bellgard M.I."/>
        </authorList>
    </citation>
    <scope>NUCLEOTIDE SEQUENCE</scope>
    <source>
        <tissue evidence="1">Shoot tissue taken approximately 20 cm above the soil surface</tissue>
    </source>
</reference>
<proteinExistence type="predicted"/>
<dbReference type="AlphaFoldDB" id="A0A0A9BYA5"/>
<accession>A0A0A9BYA5</accession>
<reference evidence="1" key="1">
    <citation type="submission" date="2014-09" db="EMBL/GenBank/DDBJ databases">
        <authorList>
            <person name="Magalhaes I.L.F."/>
            <person name="Oliveira U."/>
            <person name="Santos F.R."/>
            <person name="Vidigal T.H.D.A."/>
            <person name="Brescovit A.D."/>
            <person name="Santos A.J."/>
        </authorList>
    </citation>
    <scope>NUCLEOTIDE SEQUENCE</scope>
    <source>
        <tissue evidence="1">Shoot tissue taken approximately 20 cm above the soil surface</tissue>
    </source>
</reference>
<dbReference type="EMBL" id="GBRH01230702">
    <property type="protein sequence ID" value="JAD67193.1"/>
    <property type="molecule type" value="Transcribed_RNA"/>
</dbReference>
<organism evidence="1">
    <name type="scientific">Arundo donax</name>
    <name type="common">Giant reed</name>
    <name type="synonym">Donax arundinaceus</name>
    <dbReference type="NCBI Taxonomy" id="35708"/>
    <lineage>
        <taxon>Eukaryota</taxon>
        <taxon>Viridiplantae</taxon>
        <taxon>Streptophyta</taxon>
        <taxon>Embryophyta</taxon>
        <taxon>Tracheophyta</taxon>
        <taxon>Spermatophyta</taxon>
        <taxon>Magnoliopsida</taxon>
        <taxon>Liliopsida</taxon>
        <taxon>Poales</taxon>
        <taxon>Poaceae</taxon>
        <taxon>PACMAD clade</taxon>
        <taxon>Arundinoideae</taxon>
        <taxon>Arundineae</taxon>
        <taxon>Arundo</taxon>
    </lineage>
</organism>
<protein>
    <submittedName>
        <fullName evidence="1">Uncharacterized protein</fullName>
    </submittedName>
</protein>
<name>A0A0A9BYA5_ARUDO</name>
<sequence length="24" mass="2420">MAMRVPGLGSESENVSAICARAAV</sequence>